<name>A0A8K1C397_PYTOL</name>
<keyword evidence="1" id="KW-0378">Hydrolase</keyword>
<dbReference type="EMBL" id="SPLM01000147">
    <property type="protein sequence ID" value="TMW55568.1"/>
    <property type="molecule type" value="Genomic_DNA"/>
</dbReference>
<dbReference type="Gene3D" id="3.40.50.1820">
    <property type="entry name" value="alpha/beta hydrolase"/>
    <property type="match status" value="1"/>
</dbReference>
<organism evidence="2 3">
    <name type="scientific">Pythium oligandrum</name>
    <name type="common">Mycoparasitic fungus</name>
    <dbReference type="NCBI Taxonomy" id="41045"/>
    <lineage>
        <taxon>Eukaryota</taxon>
        <taxon>Sar</taxon>
        <taxon>Stramenopiles</taxon>
        <taxon>Oomycota</taxon>
        <taxon>Peronosporomycetes</taxon>
        <taxon>Pythiales</taxon>
        <taxon>Pythiaceae</taxon>
        <taxon>Pythium</taxon>
    </lineage>
</organism>
<dbReference type="GO" id="GO:0016790">
    <property type="term" value="F:thiolester hydrolase activity"/>
    <property type="evidence" value="ECO:0007669"/>
    <property type="project" value="TreeGrafter"/>
</dbReference>
<evidence type="ECO:0000313" key="3">
    <source>
        <dbReference type="Proteomes" id="UP000794436"/>
    </source>
</evidence>
<evidence type="ECO:0000313" key="2">
    <source>
        <dbReference type="EMBL" id="TMW55568.1"/>
    </source>
</evidence>
<gene>
    <name evidence="2" type="ORF">Poli38472_010450</name>
</gene>
<dbReference type="InterPro" id="IPR029058">
    <property type="entry name" value="AB_hydrolase_fold"/>
</dbReference>
<accession>A0A8K1C397</accession>
<sequence length="318" mass="35820">MANLPVFFLHGAIGSAAHGIPFDQFAIEQRPVVHLNFAENTASYQPLPDQVQLAIQQIRNYTSNDSRFNNGYTIIAHSMGGVIARGVIEEMDDHNVKVLITLGSSHSGVCHGPQADPSITKQFGVELLNSHALPINLFDFSSYSNDAVQEGRMLVDLMEVMQKHPEITQNSSISSLLRYPVRKIWLDLKSYLSTIDNLQMDDAEHQRRKRNFLKLEELHAFTSPQDGILEPYQSGVFGYYTEVADSTELLAKYKTLEVVDLEDTVEYKENSYGLRTLDERGGLFRYVVDQVPHMCWVEDTGDCKVNDLVKAQLGPILK</sequence>
<comment type="caution">
    <text evidence="2">The sequence shown here is derived from an EMBL/GenBank/DDBJ whole genome shotgun (WGS) entry which is preliminary data.</text>
</comment>
<reference evidence="2" key="1">
    <citation type="submission" date="2019-03" db="EMBL/GenBank/DDBJ databases">
        <title>Long read genome sequence of the mycoparasitic Pythium oligandrum ATCC 38472 isolated from sugarbeet rhizosphere.</title>
        <authorList>
            <person name="Gaulin E."/>
        </authorList>
    </citation>
    <scope>NUCLEOTIDE SEQUENCE</scope>
    <source>
        <strain evidence="2">ATCC 38472_TT</strain>
    </source>
</reference>
<dbReference type="PANTHER" id="PTHR11247">
    <property type="entry name" value="PALMITOYL-PROTEIN THIOESTERASE/DOLICHYLDIPHOSPHATASE 1"/>
    <property type="match status" value="1"/>
</dbReference>
<protein>
    <submittedName>
        <fullName evidence="2">Uncharacterized protein</fullName>
    </submittedName>
</protein>
<dbReference type="AlphaFoldDB" id="A0A8K1C397"/>
<dbReference type="SUPFAM" id="SSF53474">
    <property type="entry name" value="alpha/beta-Hydrolases"/>
    <property type="match status" value="1"/>
</dbReference>
<dbReference type="GO" id="GO:0005764">
    <property type="term" value="C:lysosome"/>
    <property type="evidence" value="ECO:0007669"/>
    <property type="project" value="TreeGrafter"/>
</dbReference>
<evidence type="ECO:0000256" key="1">
    <source>
        <dbReference type="ARBA" id="ARBA00022801"/>
    </source>
</evidence>
<dbReference type="Proteomes" id="UP000794436">
    <property type="component" value="Unassembled WGS sequence"/>
</dbReference>
<proteinExistence type="predicted"/>
<dbReference type="OrthoDB" id="91810at2759"/>
<dbReference type="Pfam" id="PF02089">
    <property type="entry name" value="Palm_thioest"/>
    <property type="match status" value="1"/>
</dbReference>
<dbReference type="PANTHER" id="PTHR11247:SF8">
    <property type="entry name" value="PALMITOYL-PROTEIN THIOESTERASE 1"/>
    <property type="match status" value="1"/>
</dbReference>
<keyword evidence="3" id="KW-1185">Reference proteome</keyword>